<reference evidence="1 2" key="1">
    <citation type="submission" date="2015-10" db="EMBL/GenBank/DDBJ databases">
        <title>Genome sequencing of Penicillium freii.</title>
        <authorList>
            <person name="Nguyen H.D."/>
            <person name="Visagie C.M."/>
            <person name="Seifert K.A."/>
        </authorList>
    </citation>
    <scope>NUCLEOTIDE SEQUENCE [LARGE SCALE GENOMIC DNA]</scope>
    <source>
        <strain evidence="1 2">DAOM 242723</strain>
    </source>
</reference>
<evidence type="ECO:0000313" key="2">
    <source>
        <dbReference type="Proteomes" id="UP000055045"/>
    </source>
</evidence>
<organism evidence="1 2">
    <name type="scientific">Penicillium freii</name>
    <dbReference type="NCBI Taxonomy" id="48697"/>
    <lineage>
        <taxon>Eukaryota</taxon>
        <taxon>Fungi</taxon>
        <taxon>Dikarya</taxon>
        <taxon>Ascomycota</taxon>
        <taxon>Pezizomycotina</taxon>
        <taxon>Eurotiomycetes</taxon>
        <taxon>Eurotiomycetidae</taxon>
        <taxon>Eurotiales</taxon>
        <taxon>Aspergillaceae</taxon>
        <taxon>Penicillium</taxon>
    </lineage>
</organism>
<sequence>MDHGFPSAQATPSRFAALDRAYPGTGHSFPSFQAISGSSAFLERTFVRRTMVFVVSLQQINTFVEGALQYVGQKVRRERVDCYGREICRLSTYRGYDA</sequence>
<keyword evidence="2" id="KW-1185">Reference proteome</keyword>
<name>A0A117NKE5_PENFR</name>
<accession>A0A117NKE5</accession>
<gene>
    <name evidence="1" type="ORF">ACN42_g11281</name>
</gene>
<comment type="caution">
    <text evidence="1">The sequence shown here is derived from an EMBL/GenBank/DDBJ whole genome shotgun (WGS) entry which is preliminary data.</text>
</comment>
<dbReference type="EMBL" id="LLXE01000592">
    <property type="protein sequence ID" value="KUM55953.1"/>
    <property type="molecule type" value="Genomic_DNA"/>
</dbReference>
<dbReference type="Proteomes" id="UP000055045">
    <property type="component" value="Unassembled WGS sequence"/>
</dbReference>
<dbReference type="AlphaFoldDB" id="A0A117NKE5"/>
<protein>
    <submittedName>
        <fullName evidence="1">Uncharacterized protein</fullName>
    </submittedName>
</protein>
<evidence type="ECO:0000313" key="1">
    <source>
        <dbReference type="EMBL" id="KUM55953.1"/>
    </source>
</evidence>
<proteinExistence type="predicted"/>